<evidence type="ECO:0000256" key="4">
    <source>
        <dbReference type="SAM" id="MobiDB-lite"/>
    </source>
</evidence>
<feature type="compositionally biased region" description="Acidic residues" evidence="4">
    <location>
        <begin position="218"/>
        <end position="230"/>
    </location>
</feature>
<evidence type="ECO:0000256" key="1">
    <source>
        <dbReference type="ARBA" id="ARBA00004123"/>
    </source>
</evidence>
<keyword evidence="8" id="KW-1185">Reference proteome</keyword>
<feature type="compositionally biased region" description="Acidic residues" evidence="4">
    <location>
        <begin position="238"/>
        <end position="269"/>
    </location>
</feature>
<dbReference type="Gene3D" id="1.10.10.60">
    <property type="entry name" value="Homeodomain-like"/>
    <property type="match status" value="2"/>
</dbReference>
<dbReference type="PROSITE" id="PS50090">
    <property type="entry name" value="MYB_LIKE"/>
    <property type="match status" value="2"/>
</dbReference>
<feature type="compositionally biased region" description="Pro residues" evidence="4">
    <location>
        <begin position="80"/>
        <end position="89"/>
    </location>
</feature>
<evidence type="ECO:0000256" key="2">
    <source>
        <dbReference type="ARBA" id="ARBA00023125"/>
    </source>
</evidence>
<dbReference type="PROSITE" id="PS51294">
    <property type="entry name" value="HTH_MYB"/>
    <property type="match status" value="1"/>
</dbReference>
<dbReference type="PANTHER" id="PTHR46380">
    <property type="entry name" value="CYCLIN-D-BINDING MYB-LIKE TRANSCRIPTION FACTOR 1"/>
    <property type="match status" value="1"/>
</dbReference>
<dbReference type="InterPro" id="IPR017930">
    <property type="entry name" value="Myb_dom"/>
</dbReference>
<dbReference type="RefSeq" id="XP_070867019.1">
    <property type="nucleotide sequence ID" value="XM_071009487.1"/>
</dbReference>
<feature type="region of interest" description="Disordered" evidence="4">
    <location>
        <begin position="715"/>
        <end position="877"/>
    </location>
</feature>
<feature type="domain" description="Myb-like" evidence="5">
    <location>
        <begin position="536"/>
        <end position="605"/>
    </location>
</feature>
<dbReference type="InterPro" id="IPR051651">
    <property type="entry name" value="DMTF1_DNA-bind_reg"/>
</dbReference>
<feature type="compositionally biased region" description="Basic and acidic residues" evidence="4">
    <location>
        <begin position="315"/>
        <end position="324"/>
    </location>
</feature>
<dbReference type="InterPro" id="IPR009057">
    <property type="entry name" value="Homeodomain-like_sf"/>
</dbReference>
<feature type="compositionally biased region" description="Basic and acidic residues" evidence="4">
    <location>
        <begin position="270"/>
        <end position="282"/>
    </location>
</feature>
<dbReference type="CDD" id="cd00167">
    <property type="entry name" value="SANT"/>
    <property type="match status" value="1"/>
</dbReference>
<reference evidence="7 8" key="1">
    <citation type="journal article" date="2024" name="Commun. Biol.">
        <title>Comparative genomic analysis of thermophilic fungi reveals convergent evolutionary adaptations and gene losses.</title>
        <authorList>
            <person name="Steindorff A.S."/>
            <person name="Aguilar-Pontes M.V."/>
            <person name="Robinson A.J."/>
            <person name="Andreopoulos B."/>
            <person name="LaButti K."/>
            <person name="Kuo A."/>
            <person name="Mondo S."/>
            <person name="Riley R."/>
            <person name="Otillar R."/>
            <person name="Haridas S."/>
            <person name="Lipzen A."/>
            <person name="Grimwood J."/>
            <person name="Schmutz J."/>
            <person name="Clum A."/>
            <person name="Reid I.D."/>
            <person name="Moisan M.C."/>
            <person name="Butler G."/>
            <person name="Nguyen T.T.M."/>
            <person name="Dewar K."/>
            <person name="Conant G."/>
            <person name="Drula E."/>
            <person name="Henrissat B."/>
            <person name="Hansel C."/>
            <person name="Singer S."/>
            <person name="Hutchinson M.I."/>
            <person name="de Vries R.P."/>
            <person name="Natvig D.O."/>
            <person name="Powell A.J."/>
            <person name="Tsang A."/>
            <person name="Grigoriev I.V."/>
        </authorList>
    </citation>
    <scope>NUCLEOTIDE SEQUENCE [LARGE SCALE GENOMIC DNA]</scope>
    <source>
        <strain evidence="7 8">ATCC 22073</strain>
    </source>
</reference>
<evidence type="ECO:0000256" key="3">
    <source>
        <dbReference type="ARBA" id="ARBA00023242"/>
    </source>
</evidence>
<protein>
    <submittedName>
        <fullName evidence="7">Uncharacterized protein</fullName>
    </submittedName>
</protein>
<feature type="compositionally biased region" description="Basic residues" evidence="4">
    <location>
        <begin position="92"/>
        <end position="103"/>
    </location>
</feature>
<feature type="compositionally biased region" description="Low complexity" evidence="4">
    <location>
        <begin position="172"/>
        <end position="183"/>
    </location>
</feature>
<dbReference type="Pfam" id="PF13921">
    <property type="entry name" value="Myb_DNA-bind_6"/>
    <property type="match status" value="1"/>
</dbReference>
<dbReference type="GeneID" id="98124131"/>
<name>A0ABR4DD70_9PEZI</name>
<feature type="compositionally biased region" description="Acidic residues" evidence="4">
    <location>
        <begin position="283"/>
        <end position="314"/>
    </location>
</feature>
<feature type="compositionally biased region" description="Polar residues" evidence="4">
    <location>
        <begin position="406"/>
        <end position="420"/>
    </location>
</feature>
<keyword evidence="3" id="KW-0539">Nucleus</keyword>
<feature type="domain" description="Myb-like" evidence="5">
    <location>
        <begin position="489"/>
        <end position="533"/>
    </location>
</feature>
<feature type="region of interest" description="Disordered" evidence="4">
    <location>
        <begin position="1"/>
        <end position="123"/>
    </location>
</feature>
<dbReference type="EMBL" id="JAZGUE010000003">
    <property type="protein sequence ID" value="KAL2268295.1"/>
    <property type="molecule type" value="Genomic_DNA"/>
</dbReference>
<proteinExistence type="predicted"/>
<dbReference type="SUPFAM" id="SSF46689">
    <property type="entry name" value="Homeodomain-like"/>
    <property type="match status" value="2"/>
</dbReference>
<sequence>MGNEHSRPEDGRSRSLSPLPRDEQLDGDDIPRIPSTMPPAIPAYRSASPNSPGSPARRRRHRRARDVSPENANQQGSPSPHDPTPPEPPQAKKNRSSKKRRKSEKSEPVPGKSTAIEDRPAQDNARFVGLVESRSAFPGAHAFGVVSGPEDSIPPFPGAHVFASVVSNSQKSPARAASPHASPELGSPELDLPEHATDFDYPLPYEVDDYSLPRRESEPEDEGQEGEDEDGVVKKEDDGEEEDGEQEDGEEDEMVNGEEESEEEEEEEDQVAKGEESESGSEREEEDKEEENGVGENGDEGESETESDSDEENKEQENAEKEDAGDTEDTEVLVEGGMAIEKNAHALAELPADDFVPSPRHRRSTRAERSQPTAKADTQEPRPSARANRKKQRRDAENEDEDNKVHSQYRTGPLSATEQDQITRAVEDFRDSEGLTQEALNQMIQENPQTSKHPLVGQLWATVQDACPSRPRKKLINWCRLRFHNFAARGTWTPEQDEELAELVERHGKKWSLIAAMINRHQKDVRDRWRNYLVCRGTAKTDVWSESEEERFRELVEESIEKIRKGLKRESKQSPDKLINWLDISKAMGYTRSRLQCMKKWKRLSAAEPLPDSIPTVLPSGSSWRLGKARLDVRRMTSEDKYSLMCAVRDQNVRSDIRIRWKPIVNDNFGGKYERQALAVTWGRLRTAVPGWEQKTTVECAQYLCDMYEREGGFGDAEGAGDYDAKSPDPSKRHREAASPSKSKRSKKQRKNEVDVLSNDSGSVLEEEDREGSAARTDSPAEEEDRAVRSTLATTKSASKKRRRGSSTGKGLESPRKKQRSSQVSAARHDVNGVEKGNTAKEPVGLNGARSMSVISSDMDDMEDIPARLPGANKTSQ</sequence>
<evidence type="ECO:0000259" key="6">
    <source>
        <dbReference type="PROSITE" id="PS51294"/>
    </source>
</evidence>
<comment type="subcellular location">
    <subcellularLocation>
        <location evidence="1">Nucleus</location>
    </subcellularLocation>
</comment>
<evidence type="ECO:0000259" key="5">
    <source>
        <dbReference type="PROSITE" id="PS50090"/>
    </source>
</evidence>
<keyword evidence="2" id="KW-0238">DNA-binding</keyword>
<comment type="caution">
    <text evidence="7">The sequence shown here is derived from an EMBL/GenBank/DDBJ whole genome shotgun (WGS) entry which is preliminary data.</text>
</comment>
<dbReference type="PANTHER" id="PTHR46380:SF2">
    <property type="entry name" value="CYCLIN-D-BINDING MYB-LIKE TRANSCRIPTION FACTOR 1"/>
    <property type="match status" value="1"/>
</dbReference>
<feature type="region of interest" description="Disordered" evidence="4">
    <location>
        <begin position="167"/>
        <end position="420"/>
    </location>
</feature>
<dbReference type="Proteomes" id="UP001600064">
    <property type="component" value="Unassembled WGS sequence"/>
</dbReference>
<gene>
    <name evidence="7" type="ORF">VTJ83DRAFT_3141</name>
</gene>
<dbReference type="SMART" id="SM00717">
    <property type="entry name" value="SANT"/>
    <property type="match status" value="3"/>
</dbReference>
<dbReference type="InterPro" id="IPR001005">
    <property type="entry name" value="SANT/Myb"/>
</dbReference>
<evidence type="ECO:0000313" key="8">
    <source>
        <dbReference type="Proteomes" id="UP001600064"/>
    </source>
</evidence>
<feature type="domain" description="HTH myb-type" evidence="6">
    <location>
        <begin position="484"/>
        <end position="537"/>
    </location>
</feature>
<feature type="compositionally biased region" description="Basic and acidic residues" evidence="4">
    <location>
        <begin position="1"/>
        <end position="13"/>
    </location>
</feature>
<accession>A0ABR4DD70</accession>
<evidence type="ECO:0000313" key="7">
    <source>
        <dbReference type="EMBL" id="KAL2268295.1"/>
    </source>
</evidence>
<organism evidence="7 8">
    <name type="scientific">Remersonia thermophila</name>
    <dbReference type="NCBI Taxonomy" id="72144"/>
    <lineage>
        <taxon>Eukaryota</taxon>
        <taxon>Fungi</taxon>
        <taxon>Dikarya</taxon>
        <taxon>Ascomycota</taxon>
        <taxon>Pezizomycotina</taxon>
        <taxon>Sordariomycetes</taxon>
        <taxon>Sordariomycetidae</taxon>
        <taxon>Sordariales</taxon>
        <taxon>Sordariales incertae sedis</taxon>
        <taxon>Remersonia</taxon>
    </lineage>
</organism>